<dbReference type="GO" id="GO:0052929">
    <property type="term" value="F:ATP:3'-cytidine-cytidine-tRNA adenylyltransferase activity"/>
    <property type="evidence" value="ECO:0007669"/>
    <property type="project" value="TreeGrafter"/>
</dbReference>
<comment type="caution">
    <text evidence="2">The sequence shown here is derived from an EMBL/GenBank/DDBJ whole genome shotgun (WGS) entry which is preliminary data.</text>
</comment>
<keyword evidence="1" id="KW-0694">RNA-binding</keyword>
<sequence>MFASNNILHELFRVNQDSISQNRSLGNISKKLKYLVLSSGARFGFMLDEELKEAAACDEVKAALSVKISRERIGTEIDLMISGNQPVQAMAYISDWKLFWVVFSLHMKHEPEVLEGCDRLCVSYLEATWNLIQLIGQSTFTVVNVHYALEKFLFLIPYFASNEDALVSDVNWARESVDVPRTSKPRD</sequence>
<dbReference type="EMBL" id="VIEB01000365">
    <property type="protein sequence ID" value="TQD93514.1"/>
    <property type="molecule type" value="Genomic_DNA"/>
</dbReference>
<protein>
    <submittedName>
        <fullName evidence="2">Uncharacterized protein</fullName>
    </submittedName>
</protein>
<accession>A0A540M447</accession>
<dbReference type="STRING" id="106549.A0A540M447"/>
<dbReference type="GO" id="GO:0003723">
    <property type="term" value="F:RNA binding"/>
    <property type="evidence" value="ECO:0007669"/>
    <property type="project" value="UniProtKB-KW"/>
</dbReference>
<dbReference type="GO" id="GO:0001680">
    <property type="term" value="P:tRNA 3'-terminal CCA addition"/>
    <property type="evidence" value="ECO:0007669"/>
    <property type="project" value="TreeGrafter"/>
</dbReference>
<dbReference type="GO" id="GO:0052927">
    <property type="term" value="F:CC tRNA cytidylyltransferase activity"/>
    <property type="evidence" value="ECO:0007669"/>
    <property type="project" value="TreeGrafter"/>
</dbReference>
<reference evidence="2 3" key="1">
    <citation type="journal article" date="2019" name="G3 (Bethesda)">
        <title>Sequencing of a Wild Apple (Malus baccata) Genome Unravels the Differences Between Cultivated and Wild Apple Species Regarding Disease Resistance and Cold Tolerance.</title>
        <authorList>
            <person name="Chen X."/>
        </authorList>
    </citation>
    <scope>NUCLEOTIDE SEQUENCE [LARGE SCALE GENOMIC DNA]</scope>
    <source>
        <strain evidence="3">cv. Shandingzi</strain>
        <tissue evidence="2">Leaves</tissue>
    </source>
</reference>
<dbReference type="PANTHER" id="PTHR13734:SF5">
    <property type="entry name" value="CCA TRNA NUCLEOTIDYLTRANSFERASE, MITOCHONDRIAL"/>
    <property type="match status" value="1"/>
</dbReference>
<name>A0A540M447_MALBA</name>
<gene>
    <name evidence="2" type="ORF">C1H46_020861</name>
</gene>
<dbReference type="SUPFAM" id="SSF81891">
    <property type="entry name" value="Poly A polymerase C-terminal region-like"/>
    <property type="match status" value="1"/>
</dbReference>
<proteinExistence type="predicted"/>
<dbReference type="Gene3D" id="1.10.3090.10">
    <property type="entry name" value="cca-adding enzyme, domain 2"/>
    <property type="match status" value="1"/>
</dbReference>
<dbReference type="PANTHER" id="PTHR13734">
    <property type="entry name" value="TRNA-NUCLEOTIDYLTRANSFERASE"/>
    <property type="match status" value="1"/>
</dbReference>
<organism evidence="2 3">
    <name type="scientific">Malus baccata</name>
    <name type="common">Siberian crab apple</name>
    <name type="synonym">Pyrus baccata</name>
    <dbReference type="NCBI Taxonomy" id="106549"/>
    <lineage>
        <taxon>Eukaryota</taxon>
        <taxon>Viridiplantae</taxon>
        <taxon>Streptophyta</taxon>
        <taxon>Embryophyta</taxon>
        <taxon>Tracheophyta</taxon>
        <taxon>Spermatophyta</taxon>
        <taxon>Magnoliopsida</taxon>
        <taxon>eudicotyledons</taxon>
        <taxon>Gunneridae</taxon>
        <taxon>Pentapetalae</taxon>
        <taxon>rosids</taxon>
        <taxon>fabids</taxon>
        <taxon>Rosales</taxon>
        <taxon>Rosaceae</taxon>
        <taxon>Amygdaloideae</taxon>
        <taxon>Maleae</taxon>
        <taxon>Malus</taxon>
    </lineage>
</organism>
<keyword evidence="3" id="KW-1185">Reference proteome</keyword>
<evidence type="ECO:0000256" key="1">
    <source>
        <dbReference type="ARBA" id="ARBA00022884"/>
    </source>
</evidence>
<dbReference type="AlphaFoldDB" id="A0A540M447"/>
<evidence type="ECO:0000313" key="2">
    <source>
        <dbReference type="EMBL" id="TQD93514.1"/>
    </source>
</evidence>
<evidence type="ECO:0000313" key="3">
    <source>
        <dbReference type="Proteomes" id="UP000315295"/>
    </source>
</evidence>
<dbReference type="Proteomes" id="UP000315295">
    <property type="component" value="Unassembled WGS sequence"/>
</dbReference>